<dbReference type="RefSeq" id="WP_027260320.1">
    <property type="nucleotide sequence ID" value="NZ_FPAW01000060.1"/>
</dbReference>
<dbReference type="Proteomes" id="UP000182466">
    <property type="component" value="Unassembled WGS sequence"/>
</dbReference>
<evidence type="ECO:0000313" key="2">
    <source>
        <dbReference type="Proteomes" id="UP000182466"/>
    </source>
</evidence>
<proteinExistence type="predicted"/>
<protein>
    <submittedName>
        <fullName evidence="1">Uncharacterized protein</fullName>
    </submittedName>
</protein>
<evidence type="ECO:0000313" key="1">
    <source>
        <dbReference type="EMBL" id="SFU21338.1"/>
    </source>
</evidence>
<reference evidence="1 2" key="1">
    <citation type="submission" date="2016-10" db="EMBL/GenBank/DDBJ databases">
        <authorList>
            <person name="de Groot N.N."/>
        </authorList>
    </citation>
    <scope>NUCLEOTIDE SEQUENCE [LARGE SCALE GENOMIC DNA]</scope>
    <source>
        <strain evidence="1 2">CGMCC 1.10959</strain>
    </source>
</reference>
<accession>A0A1I7EBN3</accession>
<dbReference type="OrthoDB" id="7876523at2"/>
<name>A0A1I7EBN3_9RHOB</name>
<dbReference type="AlphaFoldDB" id="A0A1I7EBN3"/>
<gene>
    <name evidence="1" type="ORF">SAMN05216236_16012</name>
</gene>
<organism evidence="1 2">
    <name type="scientific">Sedimentitalea nanhaiensis</name>
    <dbReference type="NCBI Taxonomy" id="999627"/>
    <lineage>
        <taxon>Bacteria</taxon>
        <taxon>Pseudomonadati</taxon>
        <taxon>Pseudomonadota</taxon>
        <taxon>Alphaproteobacteria</taxon>
        <taxon>Rhodobacterales</taxon>
        <taxon>Paracoccaceae</taxon>
        <taxon>Sedimentitalea</taxon>
    </lineage>
</organism>
<dbReference type="EMBL" id="FPAW01000060">
    <property type="protein sequence ID" value="SFU21338.1"/>
    <property type="molecule type" value="Genomic_DNA"/>
</dbReference>
<sequence>MSPALAALRDDLIVGEITDRTEFAPGLALLADPALGARGSWRSPAGRLLELDIATAGRGDWIALHLTLDLPDLTPLTYFGFACTGVAPQAHVIHPCLRSGGPEGGFSDAFFDRHILTRTDPVAHVDALHLPTRRRVPPLAPWRELVLFLPTVSLCWHLHDLRVFTA</sequence>
<keyword evidence="2" id="KW-1185">Reference proteome</keyword>